<reference evidence="2 3" key="1">
    <citation type="submission" date="2019-12" db="EMBL/GenBank/DDBJ databases">
        <authorList>
            <person name="Alioto T."/>
            <person name="Alioto T."/>
            <person name="Gomez Garrido J."/>
        </authorList>
    </citation>
    <scope>NUCLEOTIDE SEQUENCE [LARGE SCALE GENOMIC DNA]</scope>
</reference>
<feature type="domain" description="Ycf2 N-terminal" evidence="1">
    <location>
        <begin position="36"/>
        <end position="76"/>
    </location>
</feature>
<dbReference type="Proteomes" id="UP000594638">
    <property type="component" value="Unassembled WGS sequence"/>
</dbReference>
<organism evidence="2 3">
    <name type="scientific">Olea europaea subsp. europaea</name>
    <dbReference type="NCBI Taxonomy" id="158383"/>
    <lineage>
        <taxon>Eukaryota</taxon>
        <taxon>Viridiplantae</taxon>
        <taxon>Streptophyta</taxon>
        <taxon>Embryophyta</taxon>
        <taxon>Tracheophyta</taxon>
        <taxon>Spermatophyta</taxon>
        <taxon>Magnoliopsida</taxon>
        <taxon>eudicotyledons</taxon>
        <taxon>Gunneridae</taxon>
        <taxon>Pentapetalae</taxon>
        <taxon>asterids</taxon>
        <taxon>lamiids</taxon>
        <taxon>Lamiales</taxon>
        <taxon>Oleaceae</taxon>
        <taxon>Oleeae</taxon>
        <taxon>Olea</taxon>
    </lineage>
</organism>
<dbReference type="InterPro" id="IPR056777">
    <property type="entry name" value="Ycf2_N"/>
</dbReference>
<dbReference type="Pfam" id="PF05695">
    <property type="entry name" value="Ycf2"/>
    <property type="match status" value="1"/>
</dbReference>
<dbReference type="AlphaFoldDB" id="A0A8S0Q6D5"/>
<evidence type="ECO:0000313" key="2">
    <source>
        <dbReference type="EMBL" id="CAA2961485.1"/>
    </source>
</evidence>
<dbReference type="OrthoDB" id="1669967at2759"/>
<dbReference type="Gramene" id="OE9A107310T1">
    <property type="protein sequence ID" value="OE9A107310C1"/>
    <property type="gene ID" value="OE9A107310"/>
</dbReference>
<name>A0A8S0Q6D5_OLEEU</name>
<keyword evidence="3" id="KW-1185">Reference proteome</keyword>
<accession>A0A8S0Q6D5</accession>
<evidence type="ECO:0000313" key="3">
    <source>
        <dbReference type="Proteomes" id="UP000594638"/>
    </source>
</evidence>
<dbReference type="EMBL" id="CACTIH010000552">
    <property type="protein sequence ID" value="CAA2961485.1"/>
    <property type="molecule type" value="Genomic_DNA"/>
</dbReference>
<proteinExistence type="predicted"/>
<dbReference type="SUPFAM" id="SSF64484">
    <property type="entry name" value="beta and beta-prime subunits of DNA dependent RNA-polymerase"/>
    <property type="match status" value="1"/>
</dbReference>
<evidence type="ECO:0000259" key="1">
    <source>
        <dbReference type="Pfam" id="PF05695"/>
    </source>
</evidence>
<dbReference type="Gene3D" id="3.90.1100.10">
    <property type="match status" value="1"/>
</dbReference>
<protein>
    <submittedName>
        <fullName evidence="2">RNA polymerase beta subunit (Chloroplast)</fullName>
    </submittedName>
</protein>
<sequence length="129" mass="14408">MSGSGNIPLMNSLGTSIVNGIYRIVINQILQSPGIYYRSELGNIPIHRSEIYIYELKGPNDQLCNQLLESIGLQEQQLLIHPLRYSRKVENPPDRLDPTSESKVGSTLDLTRIAPIGKSQFIGPFDTIK</sequence>
<gene>
    <name evidence="2" type="ORF">OLEA9_A107310</name>
</gene>
<comment type="caution">
    <text evidence="2">The sequence shown here is derived from an EMBL/GenBank/DDBJ whole genome shotgun (WGS) entry which is preliminary data.</text>
</comment>